<reference evidence="2" key="2">
    <citation type="submission" date="2022-01" db="EMBL/GenBank/DDBJ databases">
        <authorList>
            <person name="Yamashiro T."/>
            <person name="Shiraishi A."/>
            <person name="Satake H."/>
            <person name="Nakayama K."/>
        </authorList>
    </citation>
    <scope>NUCLEOTIDE SEQUENCE</scope>
</reference>
<name>A0ABQ4WZL8_9ASTR</name>
<reference evidence="2" key="1">
    <citation type="journal article" date="2022" name="Int. J. Mol. Sci.">
        <title>Draft Genome of Tanacetum Coccineum: Genomic Comparison of Closely Related Tanacetum-Family Plants.</title>
        <authorList>
            <person name="Yamashiro T."/>
            <person name="Shiraishi A."/>
            <person name="Nakayama K."/>
            <person name="Satake H."/>
        </authorList>
    </citation>
    <scope>NUCLEOTIDE SEQUENCE</scope>
</reference>
<evidence type="ECO:0000313" key="3">
    <source>
        <dbReference type="Proteomes" id="UP001151760"/>
    </source>
</evidence>
<comment type="caution">
    <text evidence="2">The sequence shown here is derived from an EMBL/GenBank/DDBJ whole genome shotgun (WGS) entry which is preliminary data.</text>
</comment>
<accession>A0ABQ4WZL8</accession>
<dbReference type="Proteomes" id="UP001151760">
    <property type="component" value="Unassembled WGS sequence"/>
</dbReference>
<protein>
    <submittedName>
        <fullName evidence="2">Uncharacterized protein</fullName>
    </submittedName>
</protein>
<gene>
    <name evidence="2" type="ORF">Tco_0653022</name>
</gene>
<evidence type="ECO:0000256" key="1">
    <source>
        <dbReference type="SAM" id="MobiDB-lite"/>
    </source>
</evidence>
<evidence type="ECO:0000313" key="2">
    <source>
        <dbReference type="EMBL" id="GJS58238.1"/>
    </source>
</evidence>
<sequence length="228" mass="25331">MSSEADVIKARERSREEECEGLRAKCEVTMAEFDQNPAVLALWEKISSLSAEVKEHKDKARLEAVEACLCGEIKELRQDRRDVVSKAVPYAAMKLVHNDELGRLVGKLMSSAITYERCRAYEQVATMKEPFDLSKVKGYFSSYQKEHTQASNDFATATFPWLDEFIADAAAPIEALLLKKHPILQKPTPSRTLMPAPSSQKATPSSALSVNPITPLADLLKPSPPLLE</sequence>
<proteinExistence type="predicted"/>
<dbReference type="EMBL" id="BQNB010009064">
    <property type="protein sequence ID" value="GJS58238.1"/>
    <property type="molecule type" value="Genomic_DNA"/>
</dbReference>
<organism evidence="2 3">
    <name type="scientific">Tanacetum coccineum</name>
    <dbReference type="NCBI Taxonomy" id="301880"/>
    <lineage>
        <taxon>Eukaryota</taxon>
        <taxon>Viridiplantae</taxon>
        <taxon>Streptophyta</taxon>
        <taxon>Embryophyta</taxon>
        <taxon>Tracheophyta</taxon>
        <taxon>Spermatophyta</taxon>
        <taxon>Magnoliopsida</taxon>
        <taxon>eudicotyledons</taxon>
        <taxon>Gunneridae</taxon>
        <taxon>Pentapetalae</taxon>
        <taxon>asterids</taxon>
        <taxon>campanulids</taxon>
        <taxon>Asterales</taxon>
        <taxon>Asteraceae</taxon>
        <taxon>Asteroideae</taxon>
        <taxon>Anthemideae</taxon>
        <taxon>Anthemidinae</taxon>
        <taxon>Tanacetum</taxon>
    </lineage>
</organism>
<keyword evidence="3" id="KW-1185">Reference proteome</keyword>
<feature type="region of interest" description="Disordered" evidence="1">
    <location>
        <begin position="187"/>
        <end position="210"/>
    </location>
</feature>